<organism evidence="2 3">
    <name type="scientific">Candidatus Gottesmanbacteria bacterium GW2011_GWB1_43_11</name>
    <dbReference type="NCBI Taxonomy" id="1618446"/>
    <lineage>
        <taxon>Bacteria</taxon>
        <taxon>Candidatus Gottesmaniibacteriota</taxon>
    </lineage>
</organism>
<accession>A0A0G1ERF5</accession>
<gene>
    <name evidence="2" type="ORF">UV61_C0016G0008</name>
</gene>
<dbReference type="STRING" id="1618446.UV61_C0016G0008"/>
<dbReference type="Proteomes" id="UP000034050">
    <property type="component" value="Unassembled WGS sequence"/>
</dbReference>
<dbReference type="AlphaFoldDB" id="A0A0G1ERF5"/>
<feature type="chain" id="PRO_5002536955" evidence="1">
    <location>
        <begin position="28"/>
        <end position="139"/>
    </location>
</feature>
<evidence type="ECO:0000256" key="1">
    <source>
        <dbReference type="SAM" id="SignalP"/>
    </source>
</evidence>
<feature type="signal peptide" evidence="1">
    <location>
        <begin position="1"/>
        <end position="27"/>
    </location>
</feature>
<proteinExistence type="predicted"/>
<sequence length="139" mass="15056">MRKTIKIIVIFWAILAALRLSSPLAEAAKKRVRVTPIKGVAYSSAKLSRPTNSIVLSLLNLGKVSKISYTLSYTANGIDQGVVGSLIPTDQTTDSRDLYFGTCSKGVCTPHHNITNATLTVSVTLKSGGVYTKRYIIRI</sequence>
<comment type="caution">
    <text evidence="2">The sequence shown here is derived from an EMBL/GenBank/DDBJ whole genome shotgun (WGS) entry which is preliminary data.</text>
</comment>
<keyword evidence="1" id="KW-0732">Signal</keyword>
<reference evidence="2 3" key="1">
    <citation type="journal article" date="2015" name="Nature">
        <title>rRNA introns, odd ribosomes, and small enigmatic genomes across a large radiation of phyla.</title>
        <authorList>
            <person name="Brown C.T."/>
            <person name="Hug L.A."/>
            <person name="Thomas B.C."/>
            <person name="Sharon I."/>
            <person name="Castelle C.J."/>
            <person name="Singh A."/>
            <person name="Wilkins M.J."/>
            <person name="Williams K.H."/>
            <person name="Banfield J.F."/>
        </authorList>
    </citation>
    <scope>NUCLEOTIDE SEQUENCE [LARGE SCALE GENOMIC DNA]</scope>
</reference>
<evidence type="ECO:0000313" key="2">
    <source>
        <dbReference type="EMBL" id="KKS85636.1"/>
    </source>
</evidence>
<protein>
    <submittedName>
        <fullName evidence="2">Uncharacterized protein</fullName>
    </submittedName>
</protein>
<name>A0A0G1ERF5_9BACT</name>
<evidence type="ECO:0000313" key="3">
    <source>
        <dbReference type="Proteomes" id="UP000034050"/>
    </source>
</evidence>
<dbReference type="EMBL" id="LCFD01000016">
    <property type="protein sequence ID" value="KKS85636.1"/>
    <property type="molecule type" value="Genomic_DNA"/>
</dbReference>